<evidence type="ECO:0000256" key="4">
    <source>
        <dbReference type="ARBA" id="ARBA00022723"/>
    </source>
</evidence>
<dbReference type="STRING" id="690307.A0A1L9X1X3"/>
<evidence type="ECO:0000256" key="1">
    <source>
        <dbReference type="ARBA" id="ARBA00001971"/>
    </source>
</evidence>
<dbReference type="InterPro" id="IPR017972">
    <property type="entry name" value="Cyt_P450_CS"/>
</dbReference>
<dbReference type="GO" id="GO:0020037">
    <property type="term" value="F:heme binding"/>
    <property type="evidence" value="ECO:0007669"/>
    <property type="project" value="InterPro"/>
</dbReference>
<evidence type="ECO:0000256" key="7">
    <source>
        <dbReference type="ARBA" id="ARBA00023033"/>
    </source>
</evidence>
<dbReference type="InterPro" id="IPR036396">
    <property type="entry name" value="Cyt_P450_sf"/>
</dbReference>
<keyword evidence="3 8" id="KW-0349">Heme</keyword>
<comment type="cofactor">
    <cofactor evidence="1 8">
        <name>heme</name>
        <dbReference type="ChEBI" id="CHEBI:30413"/>
    </cofactor>
</comment>
<protein>
    <recommendedName>
        <fullName evidence="12">Cytochrome P450</fullName>
    </recommendedName>
</protein>
<dbReference type="AlphaFoldDB" id="A0A1L9X1X3"/>
<evidence type="ECO:0008006" key="12">
    <source>
        <dbReference type="Google" id="ProtNLM"/>
    </source>
</evidence>
<dbReference type="EMBL" id="KV878973">
    <property type="protein sequence ID" value="OJK02441.1"/>
    <property type="molecule type" value="Genomic_DNA"/>
</dbReference>
<dbReference type="OMA" id="GNEHRYQ"/>
<feature type="binding site" description="axial binding residue" evidence="8">
    <location>
        <position position="453"/>
    </location>
    <ligand>
        <name>heme</name>
        <dbReference type="ChEBI" id="CHEBI:30413"/>
    </ligand>
    <ligandPart>
        <name>Fe</name>
        <dbReference type="ChEBI" id="CHEBI:18248"/>
    </ligandPart>
</feature>
<dbReference type="CDD" id="cd11041">
    <property type="entry name" value="CYP503A1-like"/>
    <property type="match status" value="1"/>
</dbReference>
<evidence type="ECO:0000313" key="11">
    <source>
        <dbReference type="Proteomes" id="UP000184546"/>
    </source>
</evidence>
<keyword evidence="11" id="KW-1185">Reference proteome</keyword>
<dbReference type="SUPFAM" id="SSF48264">
    <property type="entry name" value="Cytochrome P450"/>
    <property type="match status" value="1"/>
</dbReference>
<dbReference type="RefSeq" id="XP_020058780.1">
    <property type="nucleotide sequence ID" value="XM_020195895.1"/>
</dbReference>
<accession>A0A1L9X1X3</accession>
<dbReference type="OrthoDB" id="1844152at2759"/>
<keyword evidence="4 8" id="KW-0479">Metal-binding</keyword>
<dbReference type="PROSITE" id="PS00086">
    <property type="entry name" value="CYTOCHROME_P450"/>
    <property type="match status" value="1"/>
</dbReference>
<organism evidence="10 11">
    <name type="scientific">Aspergillus aculeatus (strain ATCC 16872 / CBS 172.66 / WB 5094)</name>
    <dbReference type="NCBI Taxonomy" id="690307"/>
    <lineage>
        <taxon>Eukaryota</taxon>
        <taxon>Fungi</taxon>
        <taxon>Dikarya</taxon>
        <taxon>Ascomycota</taxon>
        <taxon>Pezizomycotina</taxon>
        <taxon>Eurotiomycetes</taxon>
        <taxon>Eurotiomycetidae</taxon>
        <taxon>Eurotiales</taxon>
        <taxon>Aspergillaceae</taxon>
        <taxon>Aspergillus</taxon>
        <taxon>Aspergillus subgen. Circumdati</taxon>
    </lineage>
</organism>
<gene>
    <name evidence="10" type="ORF">ASPACDRAFT_115364</name>
</gene>
<dbReference type="GO" id="GO:0019748">
    <property type="term" value="P:secondary metabolic process"/>
    <property type="evidence" value="ECO:0007669"/>
    <property type="project" value="UniProtKB-ARBA"/>
</dbReference>
<dbReference type="GeneID" id="30969709"/>
<dbReference type="PANTHER" id="PTHR46206:SF2">
    <property type="entry name" value="CYTOCHROME P450 MONOOXYGENASE AUSG-RELATED"/>
    <property type="match status" value="1"/>
</dbReference>
<evidence type="ECO:0000256" key="8">
    <source>
        <dbReference type="PIRSR" id="PIRSR602403-1"/>
    </source>
</evidence>
<proteinExistence type="inferred from homology"/>
<keyword evidence="6 8" id="KW-0408">Iron</keyword>
<evidence type="ECO:0000256" key="3">
    <source>
        <dbReference type="ARBA" id="ARBA00022617"/>
    </source>
</evidence>
<dbReference type="PANTHER" id="PTHR46206">
    <property type="entry name" value="CYTOCHROME P450"/>
    <property type="match status" value="1"/>
</dbReference>
<keyword evidence="5 9" id="KW-0560">Oxidoreductase</keyword>
<evidence type="ECO:0000313" key="10">
    <source>
        <dbReference type="EMBL" id="OJK02441.1"/>
    </source>
</evidence>
<evidence type="ECO:0000256" key="2">
    <source>
        <dbReference type="ARBA" id="ARBA00010617"/>
    </source>
</evidence>
<name>A0A1L9X1X3_ASPA1</name>
<reference evidence="11" key="1">
    <citation type="journal article" date="2017" name="Genome Biol.">
        <title>Comparative genomics reveals high biological diversity and specific adaptations in the industrially and medically important fungal genus Aspergillus.</title>
        <authorList>
            <person name="de Vries R.P."/>
            <person name="Riley R."/>
            <person name="Wiebenga A."/>
            <person name="Aguilar-Osorio G."/>
            <person name="Amillis S."/>
            <person name="Uchima C.A."/>
            <person name="Anderluh G."/>
            <person name="Asadollahi M."/>
            <person name="Askin M."/>
            <person name="Barry K."/>
            <person name="Battaglia E."/>
            <person name="Bayram O."/>
            <person name="Benocci T."/>
            <person name="Braus-Stromeyer S.A."/>
            <person name="Caldana C."/>
            <person name="Canovas D."/>
            <person name="Cerqueira G.C."/>
            <person name="Chen F."/>
            <person name="Chen W."/>
            <person name="Choi C."/>
            <person name="Clum A."/>
            <person name="Dos Santos R.A."/>
            <person name="Damasio A.R."/>
            <person name="Diallinas G."/>
            <person name="Emri T."/>
            <person name="Fekete E."/>
            <person name="Flipphi M."/>
            <person name="Freyberg S."/>
            <person name="Gallo A."/>
            <person name="Gournas C."/>
            <person name="Habgood R."/>
            <person name="Hainaut M."/>
            <person name="Harispe M.L."/>
            <person name="Henrissat B."/>
            <person name="Hilden K.S."/>
            <person name="Hope R."/>
            <person name="Hossain A."/>
            <person name="Karabika E."/>
            <person name="Karaffa L."/>
            <person name="Karanyi Z."/>
            <person name="Krasevec N."/>
            <person name="Kuo A."/>
            <person name="Kusch H."/>
            <person name="LaButti K."/>
            <person name="Lagendijk E.L."/>
            <person name="Lapidus A."/>
            <person name="Levasseur A."/>
            <person name="Lindquist E."/>
            <person name="Lipzen A."/>
            <person name="Logrieco A.F."/>
            <person name="MacCabe A."/>
            <person name="Maekelae M.R."/>
            <person name="Malavazi I."/>
            <person name="Melin P."/>
            <person name="Meyer V."/>
            <person name="Mielnichuk N."/>
            <person name="Miskei M."/>
            <person name="Molnar A.P."/>
            <person name="Mule G."/>
            <person name="Ngan C.Y."/>
            <person name="Orejas M."/>
            <person name="Orosz E."/>
            <person name="Ouedraogo J.P."/>
            <person name="Overkamp K.M."/>
            <person name="Park H.-S."/>
            <person name="Perrone G."/>
            <person name="Piumi F."/>
            <person name="Punt P.J."/>
            <person name="Ram A.F."/>
            <person name="Ramon A."/>
            <person name="Rauscher S."/>
            <person name="Record E."/>
            <person name="Riano-Pachon D.M."/>
            <person name="Robert V."/>
            <person name="Roehrig J."/>
            <person name="Ruller R."/>
            <person name="Salamov A."/>
            <person name="Salih N.S."/>
            <person name="Samson R.A."/>
            <person name="Sandor E."/>
            <person name="Sanguinetti M."/>
            <person name="Schuetze T."/>
            <person name="Sepcic K."/>
            <person name="Shelest E."/>
            <person name="Sherlock G."/>
            <person name="Sophianopoulou V."/>
            <person name="Squina F.M."/>
            <person name="Sun H."/>
            <person name="Susca A."/>
            <person name="Todd R.B."/>
            <person name="Tsang A."/>
            <person name="Unkles S.E."/>
            <person name="van de Wiele N."/>
            <person name="van Rossen-Uffink D."/>
            <person name="Oliveira J.V."/>
            <person name="Vesth T.C."/>
            <person name="Visser J."/>
            <person name="Yu J.-H."/>
            <person name="Zhou M."/>
            <person name="Andersen M.R."/>
            <person name="Archer D.B."/>
            <person name="Baker S.E."/>
            <person name="Benoit I."/>
            <person name="Brakhage A.A."/>
            <person name="Braus G.H."/>
            <person name="Fischer R."/>
            <person name="Frisvad J.C."/>
            <person name="Goldman G.H."/>
            <person name="Houbraken J."/>
            <person name="Oakley B."/>
            <person name="Pocsi I."/>
            <person name="Scazzocchio C."/>
            <person name="Seiboth B."/>
            <person name="vanKuyk P.A."/>
            <person name="Wortman J."/>
            <person name="Dyer P.S."/>
            <person name="Grigoriev I.V."/>
        </authorList>
    </citation>
    <scope>NUCLEOTIDE SEQUENCE [LARGE SCALE GENOMIC DNA]</scope>
    <source>
        <strain evidence="11">ATCC 16872 / CBS 172.66 / WB 5094</strain>
    </source>
</reference>
<dbReference type="InterPro" id="IPR002403">
    <property type="entry name" value="Cyt_P450_E_grp-IV"/>
</dbReference>
<dbReference type="PRINTS" id="PR00465">
    <property type="entry name" value="EP450IV"/>
</dbReference>
<comment type="similarity">
    <text evidence="2 9">Belongs to the cytochrome P450 family.</text>
</comment>
<dbReference type="GO" id="GO:0004497">
    <property type="term" value="F:monooxygenase activity"/>
    <property type="evidence" value="ECO:0007669"/>
    <property type="project" value="UniProtKB-KW"/>
</dbReference>
<keyword evidence="7 9" id="KW-0503">Monooxygenase</keyword>
<evidence type="ECO:0000256" key="5">
    <source>
        <dbReference type="ARBA" id="ARBA00023002"/>
    </source>
</evidence>
<dbReference type="VEuPathDB" id="FungiDB:ASPACDRAFT_115364"/>
<sequence>MAFIIEQLESYNLLQGAVVAFLLVFVLRISQESTEGFPYKNIPLIGKSRWELSNSKAKQRFVTSAKELFAEGFSQGRKVFQLVAASDPTVVLHPSLVDEVKNHPHLSFDEANKKFFFGSKIPGFEVFEKVEPVQIDVINKRLTHSLGQLVSPLSKETSAVLREKFPKSDAWTPVSFAMEIPYIVARLSTLVFLGEKICRDEQWLNVSVNFTIDAFVGARDLRAWPSILQPLVHWFIPTVQGVRKHVKIGSAIVNKEMERRRLIREGRLPAENPPRSHEDTLDWFHELADGRPLNVAQAQMGLTLAAIHTTSNLLTNVMYDLTAYPEYIQILRDEIQTVITEDSGSLKKTSLTKMKKMDSVLKESQRMNAAGIAFLNRLATKEVSLSDGTRIPKGASMLVSAHIFEDASIYTSPDVYDGLRFYKWRQSPGNEHRFQFVTTSAEHYAFGHGMHACPGRFFAANEIKILLVHLLMRYDWKFEDRTGRPPNFMHGTESICDPTVRLLFRSREPEVDLSRLE</sequence>
<dbReference type="Gene3D" id="1.10.630.10">
    <property type="entry name" value="Cytochrome P450"/>
    <property type="match status" value="1"/>
</dbReference>
<evidence type="ECO:0000256" key="9">
    <source>
        <dbReference type="RuleBase" id="RU000461"/>
    </source>
</evidence>
<evidence type="ECO:0000256" key="6">
    <source>
        <dbReference type="ARBA" id="ARBA00023004"/>
    </source>
</evidence>
<dbReference type="Pfam" id="PF00067">
    <property type="entry name" value="p450"/>
    <property type="match status" value="1"/>
</dbReference>
<dbReference type="Proteomes" id="UP000184546">
    <property type="component" value="Unassembled WGS sequence"/>
</dbReference>
<dbReference type="GO" id="GO:0016705">
    <property type="term" value="F:oxidoreductase activity, acting on paired donors, with incorporation or reduction of molecular oxygen"/>
    <property type="evidence" value="ECO:0007669"/>
    <property type="project" value="InterPro"/>
</dbReference>
<dbReference type="InterPro" id="IPR001128">
    <property type="entry name" value="Cyt_P450"/>
</dbReference>
<dbReference type="GO" id="GO:0005506">
    <property type="term" value="F:iron ion binding"/>
    <property type="evidence" value="ECO:0007669"/>
    <property type="project" value="InterPro"/>
</dbReference>